<dbReference type="EMBL" id="LUGG01000005">
    <property type="protein sequence ID" value="OBZ74990.1"/>
    <property type="molecule type" value="Genomic_DNA"/>
</dbReference>
<evidence type="ECO:0000256" key="1">
    <source>
        <dbReference type="ARBA" id="ARBA00008511"/>
    </source>
</evidence>
<evidence type="ECO:0000256" key="3">
    <source>
        <dbReference type="SAM" id="Phobius"/>
    </source>
</evidence>
<dbReference type="OMA" id="FQRIEAQ"/>
<reference evidence="5 6" key="1">
    <citation type="submission" date="2016-03" db="EMBL/GenBank/DDBJ databases">
        <title>Whole genome sequencing of Grifola frondosa 9006-11.</title>
        <authorList>
            <person name="Min B."/>
            <person name="Park H."/>
            <person name="Kim J.-G."/>
            <person name="Cho H."/>
            <person name="Oh Y.-L."/>
            <person name="Kong W.-S."/>
            <person name="Choi I.-G."/>
        </authorList>
    </citation>
    <scope>NUCLEOTIDE SEQUENCE [LARGE SCALE GENOMIC DNA]</scope>
    <source>
        <strain evidence="5 6">9006-11</strain>
    </source>
</reference>
<keyword evidence="3" id="KW-0472">Membrane</keyword>
<feature type="transmembrane region" description="Helical" evidence="3">
    <location>
        <begin position="139"/>
        <end position="162"/>
    </location>
</feature>
<feature type="domain" description="PIH1 N-terminal" evidence="4">
    <location>
        <begin position="51"/>
        <end position="149"/>
    </location>
</feature>
<dbReference type="GO" id="GO:1990904">
    <property type="term" value="C:ribonucleoprotein complex"/>
    <property type="evidence" value="ECO:0007669"/>
    <property type="project" value="TreeGrafter"/>
</dbReference>
<dbReference type="Pfam" id="PF08190">
    <property type="entry name" value="PIH1"/>
    <property type="match status" value="1"/>
</dbReference>
<evidence type="ECO:0000256" key="2">
    <source>
        <dbReference type="SAM" id="MobiDB-lite"/>
    </source>
</evidence>
<protein>
    <submittedName>
        <fullName evidence="5">PIH1 domain-containing protein 1</fullName>
    </submittedName>
</protein>
<dbReference type="GO" id="GO:0000492">
    <property type="term" value="P:box C/D snoRNP assembly"/>
    <property type="evidence" value="ECO:0007669"/>
    <property type="project" value="TreeGrafter"/>
</dbReference>
<dbReference type="InterPro" id="IPR050734">
    <property type="entry name" value="PIH1/Kintoun_subfamily"/>
</dbReference>
<dbReference type="STRING" id="5627.A0A1C7MDL5"/>
<name>A0A1C7MDL5_GRIFR</name>
<gene>
    <name evidence="5" type="primary">pih1d1</name>
    <name evidence="5" type="ORF">A0H81_05417</name>
</gene>
<dbReference type="InterPro" id="IPR012981">
    <property type="entry name" value="PIH1_N"/>
</dbReference>
<dbReference type="Proteomes" id="UP000092993">
    <property type="component" value="Unassembled WGS sequence"/>
</dbReference>
<accession>A0A1C7MDL5</accession>
<evidence type="ECO:0000259" key="4">
    <source>
        <dbReference type="Pfam" id="PF08190"/>
    </source>
</evidence>
<keyword evidence="3" id="KW-0812">Transmembrane</keyword>
<dbReference type="GO" id="GO:0005737">
    <property type="term" value="C:cytoplasm"/>
    <property type="evidence" value="ECO:0007669"/>
    <property type="project" value="TreeGrafter"/>
</dbReference>
<dbReference type="AlphaFoldDB" id="A0A1C7MDL5"/>
<sequence>MNTVRVSLSPTPGFCIKSTALHSATCNVTVPPPSPSILDGPSILPATITIPKGSKIFINIAWDSNVPPPPSGSEDAIQKAMLGEDLDADAAGDGWFVPVVVSEPRQDTDKAGKPSVVFDCIYNSSLKSRALKDAEFKTFLIVSLIVASQFALTFHLALSLLIRARLPADRSTVLRPTLRQIGTPNIPSKGKLYPRTALIPIALYPEEHPERVAANKEKKPLIEEVDVPSTRADSPKNTQKPRGILKKPGPLVTPPFSWSKSGDGLRITFAVPKLTHELIKTSSIDIEPHRLIISVPSLYLLDLDLDAPDAQILEKLAPDEVSAQQALTLKRQRELNVDGAQAEWRVAEGMLIVLA</sequence>
<keyword evidence="6" id="KW-1185">Reference proteome</keyword>
<comment type="caution">
    <text evidence="5">The sequence shown here is derived from an EMBL/GenBank/DDBJ whole genome shotgun (WGS) entry which is preliminary data.</text>
</comment>
<evidence type="ECO:0000313" key="6">
    <source>
        <dbReference type="Proteomes" id="UP000092993"/>
    </source>
</evidence>
<dbReference type="GO" id="GO:0006364">
    <property type="term" value="P:rRNA processing"/>
    <property type="evidence" value="ECO:0007669"/>
    <property type="project" value="TreeGrafter"/>
</dbReference>
<feature type="region of interest" description="Disordered" evidence="2">
    <location>
        <begin position="228"/>
        <end position="249"/>
    </location>
</feature>
<feature type="compositionally biased region" description="Polar residues" evidence="2">
    <location>
        <begin position="231"/>
        <end position="240"/>
    </location>
</feature>
<dbReference type="OrthoDB" id="5135119at2759"/>
<evidence type="ECO:0000313" key="5">
    <source>
        <dbReference type="EMBL" id="OBZ74990.1"/>
    </source>
</evidence>
<comment type="similarity">
    <text evidence="1">Belongs to the PIH1 family.</text>
</comment>
<dbReference type="GO" id="GO:0097255">
    <property type="term" value="C:R2TP complex"/>
    <property type="evidence" value="ECO:0007669"/>
    <property type="project" value="TreeGrafter"/>
</dbReference>
<organism evidence="5 6">
    <name type="scientific">Grifola frondosa</name>
    <name type="common">Maitake</name>
    <name type="synonym">Polyporus frondosus</name>
    <dbReference type="NCBI Taxonomy" id="5627"/>
    <lineage>
        <taxon>Eukaryota</taxon>
        <taxon>Fungi</taxon>
        <taxon>Dikarya</taxon>
        <taxon>Basidiomycota</taxon>
        <taxon>Agaricomycotina</taxon>
        <taxon>Agaricomycetes</taxon>
        <taxon>Polyporales</taxon>
        <taxon>Grifolaceae</taxon>
        <taxon>Grifola</taxon>
    </lineage>
</organism>
<dbReference type="PANTHER" id="PTHR22997:SF0">
    <property type="entry name" value="PIH1 DOMAIN-CONTAINING PROTEIN 1"/>
    <property type="match status" value="1"/>
</dbReference>
<proteinExistence type="inferred from homology"/>
<keyword evidence="3" id="KW-1133">Transmembrane helix</keyword>
<dbReference type="PANTHER" id="PTHR22997">
    <property type="entry name" value="PIH1 DOMAIN-CONTAINING PROTEIN 1"/>
    <property type="match status" value="1"/>
</dbReference>